<comment type="caution">
    <text evidence="3">The sequence shown here is derived from an EMBL/GenBank/DDBJ whole genome shotgun (WGS) entry which is preliminary data.</text>
</comment>
<dbReference type="Gene3D" id="3.30.40.10">
    <property type="entry name" value="Zinc/RING finger domain, C3HC4 (zinc finger)"/>
    <property type="match status" value="1"/>
</dbReference>
<evidence type="ECO:0000256" key="1">
    <source>
        <dbReference type="SAM" id="Coils"/>
    </source>
</evidence>
<feature type="coiled-coil region" evidence="1">
    <location>
        <begin position="264"/>
        <end position="301"/>
    </location>
</feature>
<keyword evidence="1" id="KW-0175">Coiled coil</keyword>
<evidence type="ECO:0000256" key="2">
    <source>
        <dbReference type="SAM" id="MobiDB-lite"/>
    </source>
</evidence>
<proteinExistence type="predicted"/>
<dbReference type="AlphaFoldDB" id="A0A8H6KQ47"/>
<protein>
    <submittedName>
        <fullName evidence="3">Phd finger domain-containing protein</fullName>
    </submittedName>
</protein>
<feature type="compositionally biased region" description="Polar residues" evidence="2">
    <location>
        <begin position="27"/>
        <end position="36"/>
    </location>
</feature>
<feature type="compositionally biased region" description="Pro residues" evidence="2">
    <location>
        <begin position="138"/>
        <end position="158"/>
    </location>
</feature>
<feature type="compositionally biased region" description="Polar residues" evidence="2">
    <location>
        <begin position="1"/>
        <end position="19"/>
    </location>
</feature>
<evidence type="ECO:0000313" key="4">
    <source>
        <dbReference type="Proteomes" id="UP000654918"/>
    </source>
</evidence>
<accession>A0A8H6KQ47</accession>
<organism evidence="3 4">
    <name type="scientific">Colletotrichum plurivorum</name>
    <dbReference type="NCBI Taxonomy" id="2175906"/>
    <lineage>
        <taxon>Eukaryota</taxon>
        <taxon>Fungi</taxon>
        <taxon>Dikarya</taxon>
        <taxon>Ascomycota</taxon>
        <taxon>Pezizomycotina</taxon>
        <taxon>Sordariomycetes</taxon>
        <taxon>Hypocreomycetidae</taxon>
        <taxon>Glomerellales</taxon>
        <taxon>Glomerellaceae</taxon>
        <taxon>Colletotrichum</taxon>
        <taxon>Colletotrichum orchidearum species complex</taxon>
    </lineage>
</organism>
<feature type="compositionally biased region" description="Pro residues" evidence="2">
    <location>
        <begin position="181"/>
        <end position="199"/>
    </location>
</feature>
<feature type="region of interest" description="Disordered" evidence="2">
    <location>
        <begin position="135"/>
        <end position="207"/>
    </location>
</feature>
<evidence type="ECO:0000313" key="3">
    <source>
        <dbReference type="EMBL" id="KAF6835689.1"/>
    </source>
</evidence>
<feature type="region of interest" description="Disordered" evidence="2">
    <location>
        <begin position="371"/>
        <end position="451"/>
    </location>
</feature>
<gene>
    <name evidence="3" type="ORF">CPLU01_04159</name>
</gene>
<feature type="compositionally biased region" description="Low complexity" evidence="2">
    <location>
        <begin position="94"/>
        <end position="108"/>
    </location>
</feature>
<feature type="compositionally biased region" description="Low complexity" evidence="2">
    <location>
        <begin position="377"/>
        <end position="388"/>
    </location>
</feature>
<name>A0A8H6KQ47_9PEZI</name>
<sequence length="489" mass="53830">MSQPITPDSMTPTSSTFYGSNGDMAESQESTTTNSVVRDDAAKPTPAQASPRQPQPPARAPTSNPHLSPPFMYNPQFSKTTQMILSRMKKEPGTAAASSPSPQFSATQLPAPVQAAYEDTKRRLVESLNTTTLALPLPKLPPAPSTPTVPAVRQPPPAGSSNMATKRKRPTGEEEERPSKRPSPPRPNEPSIAIPPPPKAPHKRKRIKDETMCVKCQRTSFTNANVIIPCACGEAWHQLCHEPQIAGETAQNRASFKCSTCVKEAKEQAKYQAESAKYREAKQEQAGLKRLKTEVAKQRERRLANLPPFPKPELVGFEAGDASNETRMDYFSRLNRRDLANLLCFCDQIEPGLLANLLTSVSRRHPHLPIFNTPDWAQPKMPKAAAPQTNGGPTHQAPTKNSKQRSKTGGVRKILKTKSVPSKVVPRTADDDDDDGVPSTWRPAGKGFYAQLPPEREDSRFLVDDNDEEAFSHFMVDKRGRQIMDPVKG</sequence>
<feature type="compositionally biased region" description="Polar residues" evidence="2">
    <location>
        <begin position="75"/>
        <end position="84"/>
    </location>
</feature>
<feature type="region of interest" description="Disordered" evidence="2">
    <location>
        <begin position="1"/>
        <end position="122"/>
    </location>
</feature>
<dbReference type="SUPFAM" id="SSF57903">
    <property type="entry name" value="FYVE/PHD zinc finger"/>
    <property type="match status" value="1"/>
</dbReference>
<dbReference type="Proteomes" id="UP000654918">
    <property type="component" value="Unassembled WGS sequence"/>
</dbReference>
<dbReference type="InterPro" id="IPR011011">
    <property type="entry name" value="Znf_FYVE_PHD"/>
</dbReference>
<reference evidence="3" key="1">
    <citation type="journal article" date="2020" name="Phytopathology">
        <title>Genome Sequence Resources of Colletotrichum truncatum, C. plurivorum, C. musicola, and C. sojae: Four Species Pathogenic to Soybean (Glycine max).</title>
        <authorList>
            <person name="Rogerio F."/>
            <person name="Boufleur T.R."/>
            <person name="Ciampi-Guillardi M."/>
            <person name="Sukno S.A."/>
            <person name="Thon M.R."/>
            <person name="Massola Junior N.S."/>
            <person name="Baroncelli R."/>
        </authorList>
    </citation>
    <scope>NUCLEOTIDE SEQUENCE</scope>
    <source>
        <strain evidence="3">LFN00145</strain>
    </source>
</reference>
<feature type="compositionally biased region" description="Polar residues" evidence="2">
    <location>
        <begin position="389"/>
        <end position="401"/>
    </location>
</feature>
<dbReference type="EMBL" id="WIGO01000038">
    <property type="protein sequence ID" value="KAF6835689.1"/>
    <property type="molecule type" value="Genomic_DNA"/>
</dbReference>
<keyword evidence="4" id="KW-1185">Reference proteome</keyword>
<dbReference type="InterPro" id="IPR013083">
    <property type="entry name" value="Znf_RING/FYVE/PHD"/>
</dbReference>